<organism evidence="2 3">
    <name type="scientific">Heterodermia speciosa</name>
    <dbReference type="NCBI Taxonomy" id="116794"/>
    <lineage>
        <taxon>Eukaryota</taxon>
        <taxon>Fungi</taxon>
        <taxon>Dikarya</taxon>
        <taxon>Ascomycota</taxon>
        <taxon>Pezizomycotina</taxon>
        <taxon>Lecanoromycetes</taxon>
        <taxon>OSLEUM clade</taxon>
        <taxon>Lecanoromycetidae</taxon>
        <taxon>Caliciales</taxon>
        <taxon>Physciaceae</taxon>
        <taxon>Heterodermia</taxon>
    </lineage>
</organism>
<evidence type="ECO:0000313" key="2">
    <source>
        <dbReference type="EMBL" id="CAF9932914.1"/>
    </source>
</evidence>
<dbReference type="SUPFAM" id="SSF51182">
    <property type="entry name" value="RmlC-like cupins"/>
    <property type="match status" value="1"/>
</dbReference>
<reference evidence="2" key="1">
    <citation type="submission" date="2021-03" db="EMBL/GenBank/DDBJ databases">
        <authorList>
            <person name="Tagirdzhanova G."/>
        </authorList>
    </citation>
    <scope>NUCLEOTIDE SEQUENCE</scope>
</reference>
<dbReference type="Gene3D" id="2.60.120.10">
    <property type="entry name" value="Jelly Rolls"/>
    <property type="match status" value="1"/>
</dbReference>
<dbReference type="PANTHER" id="PTHR38599:SF1">
    <property type="entry name" value="CUPIN DOMAIN PROTEIN (AFU_ORTHOLOGUE AFUA_3G13620)"/>
    <property type="match status" value="1"/>
</dbReference>
<dbReference type="EMBL" id="CAJPDS010000065">
    <property type="protein sequence ID" value="CAF9932914.1"/>
    <property type="molecule type" value="Genomic_DNA"/>
</dbReference>
<dbReference type="InterPro" id="IPR011051">
    <property type="entry name" value="RmlC_Cupin_sf"/>
</dbReference>
<dbReference type="InterPro" id="IPR014710">
    <property type="entry name" value="RmlC-like_jellyroll"/>
</dbReference>
<dbReference type="Pfam" id="PF07883">
    <property type="entry name" value="Cupin_2"/>
    <property type="match status" value="1"/>
</dbReference>
<evidence type="ECO:0000313" key="3">
    <source>
        <dbReference type="Proteomes" id="UP000664521"/>
    </source>
</evidence>
<name>A0A8H3FY13_9LECA</name>
<comment type="caution">
    <text evidence="2">The sequence shown here is derived from an EMBL/GenBank/DDBJ whole genome shotgun (WGS) entry which is preliminary data.</text>
</comment>
<dbReference type="AlphaFoldDB" id="A0A8H3FY13"/>
<sequence length="145" mass="15791">MSASQSNVTKENGEWVIDGRPREKFKLLSHHHPPNIPGKSVITLLVTLPPNAATPPHTHSGAAVLGLMVRGASLNQMNCDEPTVYREGESFYEAPGCHHVRSENVCEGPAEEASFYAVFIVDDEVVEKYGYEGLVVMDADGGKKE</sequence>
<dbReference type="PANTHER" id="PTHR38599">
    <property type="entry name" value="CUPIN DOMAIN PROTEIN (AFU_ORTHOLOGUE AFUA_3G13620)"/>
    <property type="match status" value="1"/>
</dbReference>
<dbReference type="OrthoDB" id="5793281at2759"/>
<dbReference type="CDD" id="cd02234">
    <property type="entry name" value="cupin_BLR7677-like"/>
    <property type="match status" value="1"/>
</dbReference>
<proteinExistence type="predicted"/>
<evidence type="ECO:0000259" key="1">
    <source>
        <dbReference type="Pfam" id="PF07883"/>
    </source>
</evidence>
<protein>
    <recommendedName>
        <fullName evidence="1">Cupin type-2 domain-containing protein</fullName>
    </recommendedName>
</protein>
<dbReference type="InterPro" id="IPR013096">
    <property type="entry name" value="Cupin_2"/>
</dbReference>
<keyword evidence="3" id="KW-1185">Reference proteome</keyword>
<feature type="domain" description="Cupin type-2" evidence="1">
    <location>
        <begin position="45"/>
        <end position="99"/>
    </location>
</feature>
<gene>
    <name evidence="2" type="ORF">HETSPECPRED_008484</name>
</gene>
<accession>A0A8H3FY13</accession>
<dbReference type="Proteomes" id="UP000664521">
    <property type="component" value="Unassembled WGS sequence"/>
</dbReference>